<feature type="compositionally biased region" description="Pro residues" evidence="2">
    <location>
        <begin position="226"/>
        <end position="236"/>
    </location>
</feature>
<proteinExistence type="predicted"/>
<feature type="region of interest" description="Disordered" evidence="2">
    <location>
        <begin position="219"/>
        <end position="239"/>
    </location>
</feature>
<evidence type="ECO:0000256" key="1">
    <source>
        <dbReference type="SAM" id="Coils"/>
    </source>
</evidence>
<dbReference type="EMBL" id="CP003154">
    <property type="protein sequence ID" value="AFL74390.1"/>
    <property type="molecule type" value="Genomic_DNA"/>
</dbReference>
<dbReference type="InterPro" id="IPR051043">
    <property type="entry name" value="Sulfatase_Mod_Factor_Kinase"/>
</dbReference>
<dbReference type="InterPro" id="IPR016187">
    <property type="entry name" value="CTDL_fold"/>
</dbReference>
<dbReference type="PANTHER" id="PTHR23150:SF35">
    <property type="entry name" value="BLL6746 PROTEIN"/>
    <property type="match status" value="1"/>
</dbReference>
<keyword evidence="3" id="KW-0472">Membrane</keyword>
<dbReference type="SUPFAM" id="SSF56436">
    <property type="entry name" value="C-type lectin-like"/>
    <property type="match status" value="1"/>
</dbReference>
<dbReference type="KEGG" id="tvi:Thivi_2449"/>
<evidence type="ECO:0000256" key="2">
    <source>
        <dbReference type="SAM" id="MobiDB-lite"/>
    </source>
</evidence>
<dbReference type="OrthoDB" id="9768004at2"/>
<dbReference type="STRING" id="765911.Thivi_2449"/>
<evidence type="ECO:0000313" key="6">
    <source>
        <dbReference type="Proteomes" id="UP000006062"/>
    </source>
</evidence>
<evidence type="ECO:0000313" key="5">
    <source>
        <dbReference type="EMBL" id="AFL74390.1"/>
    </source>
</evidence>
<gene>
    <name evidence="5" type="ordered locus">Thivi_2449</name>
</gene>
<evidence type="ECO:0000256" key="3">
    <source>
        <dbReference type="SAM" id="Phobius"/>
    </source>
</evidence>
<protein>
    <recommendedName>
        <fullName evidence="4">Sulfatase-modifying factor enzyme-like domain-containing protein</fullName>
    </recommendedName>
</protein>
<dbReference type="HOGENOM" id="CLU_562182_0_0_6"/>
<name>I3YBM2_THIV6</name>
<evidence type="ECO:0000259" key="4">
    <source>
        <dbReference type="Pfam" id="PF03781"/>
    </source>
</evidence>
<dbReference type="GO" id="GO:0120147">
    <property type="term" value="F:formylglycine-generating oxidase activity"/>
    <property type="evidence" value="ECO:0007669"/>
    <property type="project" value="TreeGrafter"/>
</dbReference>
<dbReference type="AlphaFoldDB" id="I3YBM2"/>
<dbReference type="eggNOG" id="COG5185">
    <property type="taxonomic scope" value="Bacteria"/>
</dbReference>
<dbReference type="InterPro" id="IPR005532">
    <property type="entry name" value="SUMF_dom"/>
</dbReference>
<dbReference type="Gene3D" id="3.90.1580.10">
    <property type="entry name" value="paralog of FGE (formylglycine-generating enzyme)"/>
    <property type="match status" value="1"/>
</dbReference>
<dbReference type="InterPro" id="IPR042095">
    <property type="entry name" value="SUMF_sf"/>
</dbReference>
<feature type="transmembrane region" description="Helical" evidence="3">
    <location>
        <begin position="162"/>
        <end position="181"/>
    </location>
</feature>
<dbReference type="eggNOG" id="COG1262">
    <property type="taxonomic scope" value="Bacteria"/>
</dbReference>
<feature type="domain" description="Sulfatase-modifying factor enzyme-like" evidence="4">
    <location>
        <begin position="250"/>
        <end position="480"/>
    </location>
</feature>
<feature type="coiled-coil region" evidence="1">
    <location>
        <begin position="19"/>
        <end position="133"/>
    </location>
</feature>
<dbReference type="Pfam" id="PF03781">
    <property type="entry name" value="FGE-sulfatase"/>
    <property type="match status" value="1"/>
</dbReference>
<organism evidence="5 6">
    <name type="scientific">Thiocystis violascens (strain ATCC 17096 / DSM 198 / 6111)</name>
    <name type="common">Chromatium violascens</name>
    <dbReference type="NCBI Taxonomy" id="765911"/>
    <lineage>
        <taxon>Bacteria</taxon>
        <taxon>Pseudomonadati</taxon>
        <taxon>Pseudomonadota</taxon>
        <taxon>Gammaproteobacteria</taxon>
        <taxon>Chromatiales</taxon>
        <taxon>Chromatiaceae</taxon>
        <taxon>Thiocystis</taxon>
    </lineage>
</organism>
<reference evidence="5 6" key="1">
    <citation type="submission" date="2012-06" db="EMBL/GenBank/DDBJ databases">
        <title>Complete sequence of Thiocystis violascens DSM 198.</title>
        <authorList>
            <consortium name="US DOE Joint Genome Institute"/>
            <person name="Lucas S."/>
            <person name="Han J."/>
            <person name="Lapidus A."/>
            <person name="Cheng J.-F."/>
            <person name="Goodwin L."/>
            <person name="Pitluck S."/>
            <person name="Peters L."/>
            <person name="Ovchinnikova G."/>
            <person name="Teshima H."/>
            <person name="Detter J.C."/>
            <person name="Han C."/>
            <person name="Tapia R."/>
            <person name="Land M."/>
            <person name="Hauser L."/>
            <person name="Kyrpides N."/>
            <person name="Ivanova N."/>
            <person name="Pagani I."/>
            <person name="Vogl K."/>
            <person name="Liu Z."/>
            <person name="Frigaard N.-U."/>
            <person name="Bryant D."/>
            <person name="Woyke T."/>
        </authorList>
    </citation>
    <scope>NUCLEOTIDE SEQUENCE [LARGE SCALE GENOMIC DNA]</scope>
    <source>
        <strain evidence="6">ATCC 17096 / DSM 198 / 6111</strain>
    </source>
</reference>
<keyword evidence="6" id="KW-1185">Reference proteome</keyword>
<sequence>MAKPIDANRDHDIETATLRKTLEQMRREAEQEVMRLNLRIAERVHETDSSVATATEHLAMQQEMTVLQQTLEAKEQALDHITEECRRLEDELEDHNLALDGLKQEMERKEISLKDAVGEVERLKRELAERLKTPTAIAPPPPIAPTSSRTTPTRIPLWRRTGYPILFAVLALSAGLSLYLIRDRIDLRLAEVRQWFRASPPAVVVPSTPVGARIEAAPAVVDETPTRPPPTPSKPPPIRHDRLRGGALAPALAVLDGGVFRMGANSLSGEDFSPAHEVRIHPFQIGVNEVTYQDYDRFARATGRSLPEDFGWGRGNRPVVGVSWRDAQDYVDWLSRETGRRYRLPTEAEWEFAARAGGTRSFWWGSGLEPGRAVCFDCGSQWDNRSTAPVGSFPPNPFGLHDTAGNAMEWVADCYYPSYQGAPSDGRARLGASHARGADCTARVARGGAFNKPSSSMRTHVRGHFAPETRLDMLGFRIARDV</sequence>
<accession>I3YBM2</accession>
<dbReference type="PANTHER" id="PTHR23150">
    <property type="entry name" value="SULFATASE MODIFYING FACTOR 1, 2"/>
    <property type="match status" value="1"/>
</dbReference>
<dbReference type="Gene3D" id="1.10.287.1490">
    <property type="match status" value="1"/>
</dbReference>
<dbReference type="Proteomes" id="UP000006062">
    <property type="component" value="Chromosome"/>
</dbReference>
<keyword evidence="3" id="KW-0812">Transmembrane</keyword>
<keyword evidence="1" id="KW-0175">Coiled coil</keyword>
<dbReference type="RefSeq" id="WP_014778835.1">
    <property type="nucleotide sequence ID" value="NC_018012.1"/>
</dbReference>
<keyword evidence="3" id="KW-1133">Transmembrane helix</keyword>